<organism evidence="1 2">
    <name type="scientific">Linum trigynum</name>
    <dbReference type="NCBI Taxonomy" id="586398"/>
    <lineage>
        <taxon>Eukaryota</taxon>
        <taxon>Viridiplantae</taxon>
        <taxon>Streptophyta</taxon>
        <taxon>Embryophyta</taxon>
        <taxon>Tracheophyta</taxon>
        <taxon>Spermatophyta</taxon>
        <taxon>Magnoliopsida</taxon>
        <taxon>eudicotyledons</taxon>
        <taxon>Gunneridae</taxon>
        <taxon>Pentapetalae</taxon>
        <taxon>rosids</taxon>
        <taxon>fabids</taxon>
        <taxon>Malpighiales</taxon>
        <taxon>Linaceae</taxon>
        <taxon>Linum</taxon>
    </lineage>
</organism>
<sequence length="77" mass="7834">MATIGMGGLAEAYVAGKIYKEKIDRQKAAAAGGRPEDAAAVGGESAAGCFSFWSSKSYSAARSGPGARVCDETVCIR</sequence>
<accession>A0AAV2CA87</accession>
<evidence type="ECO:0000313" key="2">
    <source>
        <dbReference type="Proteomes" id="UP001497516"/>
    </source>
</evidence>
<dbReference type="Proteomes" id="UP001497516">
    <property type="component" value="Chromosome 1"/>
</dbReference>
<reference evidence="1 2" key="1">
    <citation type="submission" date="2024-04" db="EMBL/GenBank/DDBJ databases">
        <authorList>
            <person name="Fracassetti M."/>
        </authorList>
    </citation>
    <scope>NUCLEOTIDE SEQUENCE [LARGE SCALE GENOMIC DNA]</scope>
</reference>
<evidence type="ECO:0000313" key="1">
    <source>
        <dbReference type="EMBL" id="CAL1353427.1"/>
    </source>
</evidence>
<name>A0AAV2CA87_9ROSI</name>
<gene>
    <name evidence="1" type="ORF">LTRI10_LOCUS1328</name>
</gene>
<dbReference type="EMBL" id="OZ034813">
    <property type="protein sequence ID" value="CAL1353427.1"/>
    <property type="molecule type" value="Genomic_DNA"/>
</dbReference>
<keyword evidence="2" id="KW-1185">Reference proteome</keyword>
<protein>
    <submittedName>
        <fullName evidence="1">Uncharacterized protein</fullName>
    </submittedName>
</protein>
<proteinExistence type="predicted"/>
<dbReference type="AlphaFoldDB" id="A0AAV2CA87"/>